<dbReference type="InterPro" id="IPR051164">
    <property type="entry name" value="NmrA-like_oxidored"/>
</dbReference>
<dbReference type="GO" id="GO:0005634">
    <property type="term" value="C:nucleus"/>
    <property type="evidence" value="ECO:0007669"/>
    <property type="project" value="TreeGrafter"/>
</dbReference>
<dbReference type="EMBL" id="BPPX01000007">
    <property type="protein sequence ID" value="GJC81641.1"/>
    <property type="molecule type" value="Genomic_DNA"/>
</dbReference>
<proteinExistence type="inferred from homology"/>
<comment type="caution">
    <text evidence="4">The sequence shown here is derived from an EMBL/GenBank/DDBJ whole genome shotgun (WGS) entry which is preliminary data.</text>
</comment>
<evidence type="ECO:0000256" key="1">
    <source>
        <dbReference type="ARBA" id="ARBA00006328"/>
    </source>
</evidence>
<sequence length="319" mass="35204">MSLVVVLGATGQQGGSVVSALLQNPLFRIRAVTRNPASASAKKLVEKGIEVVAANIEDEESLVRAFDGASAIFATTAFWDTFPKVGLEGASHEEAEQQKKIARSAAKISTLKHFVISSLPPANEVSNGKLSVLHFDSKHVAYKWMEKNLPELTAKTTRLWLGWYSSNMADYPLIKVTPIPMSETSVWIQPGKKDDVIPIGGNVQYNTGVMVEAILKSGPLAYGKIAILVTEYLTFEQALDSWKRATKKNAIYVPCTYEQYETLWGPYGTEIGSQYRWSEDHPNWHALFPGKVISHDELGVTGKLIGHEETLVSLKERLM</sequence>
<protein>
    <submittedName>
        <fullName evidence="4">NmrA-like family domain-containing protein 1</fullName>
    </submittedName>
</protein>
<gene>
    <name evidence="4" type="ORF">ColLi_04479</name>
</gene>
<name>A0AA37LRK5_9PEZI</name>
<keyword evidence="5" id="KW-1185">Reference proteome</keyword>
<feature type="domain" description="NmrA-like" evidence="3">
    <location>
        <begin position="2"/>
        <end position="285"/>
    </location>
</feature>
<evidence type="ECO:0000259" key="3">
    <source>
        <dbReference type="Pfam" id="PF05368"/>
    </source>
</evidence>
<dbReference type="InterPro" id="IPR036291">
    <property type="entry name" value="NAD(P)-bd_dom_sf"/>
</dbReference>
<dbReference type="Gene3D" id="3.90.25.10">
    <property type="entry name" value="UDP-galactose 4-epimerase, domain 1"/>
    <property type="match status" value="1"/>
</dbReference>
<dbReference type="InterPro" id="IPR008030">
    <property type="entry name" value="NmrA-like"/>
</dbReference>
<dbReference type="SUPFAM" id="SSF51735">
    <property type="entry name" value="NAD(P)-binding Rossmann-fold domains"/>
    <property type="match status" value="1"/>
</dbReference>
<dbReference type="PANTHER" id="PTHR42748">
    <property type="entry name" value="NITROGEN METABOLITE REPRESSION PROTEIN NMRA FAMILY MEMBER"/>
    <property type="match status" value="1"/>
</dbReference>
<dbReference type="Proteomes" id="UP001055172">
    <property type="component" value="Unassembled WGS sequence"/>
</dbReference>
<organism evidence="4 5">
    <name type="scientific">Colletotrichum liriopes</name>
    <dbReference type="NCBI Taxonomy" id="708192"/>
    <lineage>
        <taxon>Eukaryota</taxon>
        <taxon>Fungi</taxon>
        <taxon>Dikarya</taxon>
        <taxon>Ascomycota</taxon>
        <taxon>Pezizomycotina</taxon>
        <taxon>Sordariomycetes</taxon>
        <taxon>Hypocreomycetidae</taxon>
        <taxon>Glomerellales</taxon>
        <taxon>Glomerellaceae</taxon>
        <taxon>Colletotrichum</taxon>
        <taxon>Colletotrichum spaethianum species complex</taxon>
    </lineage>
</organism>
<reference evidence="4 5" key="1">
    <citation type="submission" date="2021-07" db="EMBL/GenBank/DDBJ databases">
        <title>Genome data of Colletotrichum spaethianum.</title>
        <authorList>
            <person name="Utami Y.D."/>
            <person name="Hiruma K."/>
        </authorList>
    </citation>
    <scope>NUCLEOTIDE SEQUENCE [LARGE SCALE GENOMIC DNA]</scope>
    <source>
        <strain evidence="4 5">MAFF 242679</strain>
    </source>
</reference>
<dbReference type="AlphaFoldDB" id="A0AA37LRK5"/>
<evidence type="ECO:0000313" key="5">
    <source>
        <dbReference type="Proteomes" id="UP001055172"/>
    </source>
</evidence>
<evidence type="ECO:0000313" key="4">
    <source>
        <dbReference type="EMBL" id="GJC81641.1"/>
    </source>
</evidence>
<comment type="similarity">
    <text evidence="1">Belongs to the NmrA-type oxidoreductase family.</text>
</comment>
<dbReference type="Pfam" id="PF05368">
    <property type="entry name" value="NmrA"/>
    <property type="match status" value="1"/>
</dbReference>
<dbReference type="Gene3D" id="3.40.50.720">
    <property type="entry name" value="NAD(P)-binding Rossmann-like Domain"/>
    <property type="match status" value="1"/>
</dbReference>
<dbReference type="PANTHER" id="PTHR42748:SF28">
    <property type="entry name" value="NMRA-LIKE DOMAIN-CONTAINING PROTEIN"/>
    <property type="match status" value="1"/>
</dbReference>
<accession>A0AA37LRK5</accession>
<keyword evidence="2" id="KW-0521">NADP</keyword>
<evidence type="ECO:0000256" key="2">
    <source>
        <dbReference type="ARBA" id="ARBA00022857"/>
    </source>
</evidence>